<feature type="transmembrane region" description="Helical" evidence="1">
    <location>
        <begin position="33"/>
        <end position="53"/>
    </location>
</feature>
<dbReference type="Pfam" id="PF13781">
    <property type="entry name" value="DoxX_3"/>
    <property type="match status" value="1"/>
</dbReference>
<keyword evidence="1" id="KW-1133">Transmembrane helix</keyword>
<feature type="transmembrane region" description="Helical" evidence="1">
    <location>
        <begin position="60"/>
        <end position="79"/>
    </location>
</feature>
<accession>A0A4R0N715</accession>
<organism evidence="2 3">
    <name type="scientific">Pedobacter frigiditerrae</name>
    <dbReference type="NCBI Taxonomy" id="2530452"/>
    <lineage>
        <taxon>Bacteria</taxon>
        <taxon>Pseudomonadati</taxon>
        <taxon>Bacteroidota</taxon>
        <taxon>Sphingobacteriia</taxon>
        <taxon>Sphingobacteriales</taxon>
        <taxon>Sphingobacteriaceae</taxon>
        <taxon>Pedobacter</taxon>
    </lineage>
</organism>
<evidence type="ECO:0000313" key="2">
    <source>
        <dbReference type="EMBL" id="TCC94482.1"/>
    </source>
</evidence>
<feature type="transmembrane region" description="Helical" evidence="1">
    <location>
        <begin position="91"/>
        <end position="108"/>
    </location>
</feature>
<dbReference type="RefSeq" id="WP_131552341.1">
    <property type="nucleotide sequence ID" value="NZ_SJSK01000001.1"/>
</dbReference>
<keyword evidence="3" id="KW-1185">Reference proteome</keyword>
<sequence length="114" mass="13165">MALVWLVNGLFCKILNFVPRHQEIVVRILGNKIAPSLTLIIGLLEVGMFVWILTRIKARICSTLQILIIGTMNVLEFFLAPDLLLFGKLNIVFAAIFMVMIFSNEFYLRDRKYF</sequence>
<dbReference type="EMBL" id="SJSK01000001">
    <property type="protein sequence ID" value="TCC94482.1"/>
    <property type="molecule type" value="Genomic_DNA"/>
</dbReference>
<name>A0A4R0N715_9SPHI</name>
<gene>
    <name evidence="2" type="ORF">EZ428_06850</name>
</gene>
<protein>
    <recommendedName>
        <fullName evidence="4">DoxX-like family protein</fullName>
    </recommendedName>
</protein>
<dbReference type="InterPro" id="IPR025695">
    <property type="entry name" value="DoxX-like"/>
</dbReference>
<comment type="caution">
    <text evidence="2">The sequence shown here is derived from an EMBL/GenBank/DDBJ whole genome shotgun (WGS) entry which is preliminary data.</text>
</comment>
<dbReference type="AlphaFoldDB" id="A0A4R0N715"/>
<proteinExistence type="predicted"/>
<dbReference type="OrthoDB" id="1365847at2"/>
<evidence type="ECO:0000313" key="3">
    <source>
        <dbReference type="Proteomes" id="UP000292884"/>
    </source>
</evidence>
<evidence type="ECO:0000256" key="1">
    <source>
        <dbReference type="SAM" id="Phobius"/>
    </source>
</evidence>
<evidence type="ECO:0008006" key="4">
    <source>
        <dbReference type="Google" id="ProtNLM"/>
    </source>
</evidence>
<keyword evidence="1" id="KW-0812">Transmembrane</keyword>
<dbReference type="Proteomes" id="UP000292884">
    <property type="component" value="Unassembled WGS sequence"/>
</dbReference>
<keyword evidence="1" id="KW-0472">Membrane</keyword>
<reference evidence="2 3" key="1">
    <citation type="submission" date="2019-02" db="EMBL/GenBank/DDBJ databases">
        <title>Pedobacter sp. RP-1-13 sp. nov., isolated from Arctic soil.</title>
        <authorList>
            <person name="Dahal R.H."/>
        </authorList>
    </citation>
    <scope>NUCLEOTIDE SEQUENCE [LARGE SCALE GENOMIC DNA]</scope>
    <source>
        <strain evidence="2 3">RP-1-13</strain>
    </source>
</reference>